<organism evidence="7 8">
    <name type="scientific">Tunturiibacter lichenicola</name>
    <dbReference type="NCBI Taxonomy" id="2051959"/>
    <lineage>
        <taxon>Bacteria</taxon>
        <taxon>Pseudomonadati</taxon>
        <taxon>Acidobacteriota</taxon>
        <taxon>Terriglobia</taxon>
        <taxon>Terriglobales</taxon>
        <taxon>Acidobacteriaceae</taxon>
        <taxon>Tunturiibacter</taxon>
    </lineage>
</organism>
<dbReference type="PANTHER" id="PTHR23528:SF1">
    <property type="entry name" value="MAJOR FACILITATOR SUPERFAMILY (MFS) PROFILE DOMAIN-CONTAINING PROTEIN"/>
    <property type="match status" value="1"/>
</dbReference>
<dbReference type="Proteomes" id="UP000564385">
    <property type="component" value="Unassembled WGS sequence"/>
</dbReference>
<feature type="transmembrane region" description="Helical" evidence="5">
    <location>
        <begin position="77"/>
        <end position="97"/>
    </location>
</feature>
<dbReference type="InterPro" id="IPR011701">
    <property type="entry name" value="MFS"/>
</dbReference>
<dbReference type="Gene3D" id="1.20.1250.20">
    <property type="entry name" value="MFS general substrate transporter like domains"/>
    <property type="match status" value="1"/>
</dbReference>
<feature type="transmembrane region" description="Helical" evidence="5">
    <location>
        <begin position="247"/>
        <end position="270"/>
    </location>
</feature>
<evidence type="ECO:0000313" key="8">
    <source>
        <dbReference type="Proteomes" id="UP000564385"/>
    </source>
</evidence>
<protein>
    <submittedName>
        <fullName evidence="7">MFS family arabinose efflux permease</fullName>
    </submittedName>
</protein>
<dbReference type="Pfam" id="PF07690">
    <property type="entry name" value="MFS_1"/>
    <property type="match status" value="1"/>
</dbReference>
<feature type="compositionally biased region" description="Basic and acidic residues" evidence="4">
    <location>
        <begin position="439"/>
        <end position="448"/>
    </location>
</feature>
<feature type="transmembrane region" description="Helical" evidence="5">
    <location>
        <begin position="399"/>
        <end position="420"/>
    </location>
</feature>
<feature type="transmembrane region" description="Helical" evidence="5">
    <location>
        <begin position="42"/>
        <end position="65"/>
    </location>
</feature>
<comment type="caution">
    <text evidence="7">The sequence shown here is derived from an EMBL/GenBank/DDBJ whole genome shotgun (WGS) entry which is preliminary data.</text>
</comment>
<feature type="transmembrane region" description="Helical" evidence="5">
    <location>
        <begin position="166"/>
        <end position="188"/>
    </location>
</feature>
<dbReference type="PROSITE" id="PS50850">
    <property type="entry name" value="MFS"/>
    <property type="match status" value="1"/>
</dbReference>
<evidence type="ECO:0000256" key="2">
    <source>
        <dbReference type="ARBA" id="ARBA00022989"/>
    </source>
</evidence>
<feature type="domain" description="Major facilitator superfamily (MFS) profile" evidence="6">
    <location>
        <begin position="41"/>
        <end position="425"/>
    </location>
</feature>
<dbReference type="AlphaFoldDB" id="A0A852VKC3"/>
<dbReference type="SUPFAM" id="SSF103473">
    <property type="entry name" value="MFS general substrate transporter"/>
    <property type="match status" value="1"/>
</dbReference>
<feature type="region of interest" description="Disordered" evidence="4">
    <location>
        <begin position="434"/>
        <end position="461"/>
    </location>
</feature>
<feature type="transmembrane region" description="Helical" evidence="5">
    <location>
        <begin position="370"/>
        <end position="393"/>
    </location>
</feature>
<dbReference type="GO" id="GO:0022857">
    <property type="term" value="F:transmembrane transporter activity"/>
    <property type="evidence" value="ECO:0007669"/>
    <property type="project" value="InterPro"/>
</dbReference>
<feature type="transmembrane region" description="Helical" evidence="5">
    <location>
        <begin position="337"/>
        <end position="358"/>
    </location>
</feature>
<evidence type="ECO:0000256" key="3">
    <source>
        <dbReference type="ARBA" id="ARBA00023136"/>
    </source>
</evidence>
<accession>A0A852VKC3</accession>
<evidence type="ECO:0000313" key="7">
    <source>
        <dbReference type="EMBL" id="NYF89902.1"/>
    </source>
</evidence>
<evidence type="ECO:0000256" key="5">
    <source>
        <dbReference type="SAM" id="Phobius"/>
    </source>
</evidence>
<feature type="transmembrane region" description="Helical" evidence="5">
    <location>
        <begin position="200"/>
        <end position="219"/>
    </location>
</feature>
<name>A0A852VKC3_9BACT</name>
<feature type="transmembrane region" description="Helical" evidence="5">
    <location>
        <begin position="311"/>
        <end position="331"/>
    </location>
</feature>
<proteinExistence type="predicted"/>
<dbReference type="EMBL" id="JACCCU010000001">
    <property type="protein sequence ID" value="NYF89902.1"/>
    <property type="molecule type" value="Genomic_DNA"/>
</dbReference>
<feature type="transmembrane region" description="Helical" evidence="5">
    <location>
        <begin position="276"/>
        <end position="299"/>
    </location>
</feature>
<keyword evidence="2 5" id="KW-1133">Transmembrane helix</keyword>
<dbReference type="InterPro" id="IPR020846">
    <property type="entry name" value="MFS_dom"/>
</dbReference>
<evidence type="ECO:0000256" key="1">
    <source>
        <dbReference type="ARBA" id="ARBA00022692"/>
    </source>
</evidence>
<evidence type="ECO:0000259" key="6">
    <source>
        <dbReference type="PROSITE" id="PS50850"/>
    </source>
</evidence>
<evidence type="ECO:0000256" key="4">
    <source>
        <dbReference type="SAM" id="MobiDB-lite"/>
    </source>
</evidence>
<keyword evidence="1 5" id="KW-0812">Transmembrane</keyword>
<sequence>MMQDEESAETVIPAIEGVTPPSATNSALTTFYADRKRMWSNVLWITFGQFGMSVSMTIVEPLMNLRLKAIGVSESSVGLLTSANLWAVSFLVMYFSWKSDHSTSRLGRRTPYTLLSLPFIAVALVLFPLSTQKWVLITLMLTYFFFNDMKASTYPLLAIDCVSKEVLARVSGLVAITVSMAGFLSTRLGAKMADVNPKGVFFIAAAVMTSMTLIALWRIKEPPVYHPAKSSFNLLAPIKIACRDKRILVLIVAVALLNSFPMIFKTWVWFYAKSKLGLTIGDTGVAISWGLLLQVAFSYPAGWLIDRFGSYLALCIQWLIMLTLVLSSIHVTNSHGLVLLMSLYFLFLPLQVAGDTILWRTMDKADTGSYTSTVALVRNFSTGTVIAISGFLIKWTGSYIVAFWFGFGLSSIALVVFFIYRNIMRNGRSSPASIATGNKPDDIKKSDSRFGASPNPSVAAV</sequence>
<reference evidence="7 8" key="1">
    <citation type="submission" date="2020-07" db="EMBL/GenBank/DDBJ databases">
        <title>Genomic Encyclopedia of Type Strains, Phase IV (KMG-V): Genome sequencing to study the core and pangenomes of soil and plant-associated prokaryotes.</title>
        <authorList>
            <person name="Whitman W."/>
        </authorList>
    </citation>
    <scope>NUCLEOTIDE SEQUENCE [LARGE SCALE GENOMIC DNA]</scope>
    <source>
        <strain evidence="7 8">M8UP22</strain>
    </source>
</reference>
<dbReference type="InterPro" id="IPR036259">
    <property type="entry name" value="MFS_trans_sf"/>
</dbReference>
<gene>
    <name evidence="7" type="ORF">HDF08_001969</name>
</gene>
<keyword evidence="3 5" id="KW-0472">Membrane</keyword>
<dbReference type="PANTHER" id="PTHR23528">
    <property type="match status" value="1"/>
</dbReference>